<organism evidence="5 6">
    <name type="scientific">Candidatus Wirthbacteria bacterium CG2_30_54_11</name>
    <dbReference type="NCBI Taxonomy" id="1817892"/>
    <lineage>
        <taxon>Bacteria</taxon>
        <taxon>Candidatus Wirthbacteria</taxon>
    </lineage>
</organism>
<keyword evidence="2" id="KW-0808">Transferase</keyword>
<dbReference type="PANTHER" id="PTHR10584:SF166">
    <property type="entry name" value="RIBOKINASE"/>
    <property type="match status" value="1"/>
</dbReference>
<dbReference type="InterPro" id="IPR002173">
    <property type="entry name" value="Carboh/pur_kinase_PfkB_CS"/>
</dbReference>
<comment type="similarity">
    <text evidence="1">Belongs to the carbohydrate kinase PfkB family.</text>
</comment>
<dbReference type="PROSITE" id="PS00583">
    <property type="entry name" value="PFKB_KINASES_1"/>
    <property type="match status" value="1"/>
</dbReference>
<reference evidence="5 6" key="1">
    <citation type="journal article" date="2016" name="Environ. Microbiol.">
        <title>Genomic resolution of a cold subsurface aquifer community provides metabolic insights for novel microbes adapted to high CO concentrations.</title>
        <authorList>
            <person name="Probst A.J."/>
            <person name="Castelle C.J."/>
            <person name="Singh A."/>
            <person name="Brown C.T."/>
            <person name="Anantharaman K."/>
            <person name="Sharon I."/>
            <person name="Hug L.A."/>
            <person name="Burstein D."/>
            <person name="Emerson J.B."/>
            <person name="Thomas B.C."/>
            <person name="Banfield J.F."/>
        </authorList>
    </citation>
    <scope>NUCLEOTIDE SEQUENCE [LARGE SCALE GENOMIC DNA]</scope>
    <source>
        <strain evidence="5">CG2_30_54_11</strain>
    </source>
</reference>
<feature type="domain" description="Carbohydrate kinase PfkB" evidence="4">
    <location>
        <begin position="36"/>
        <end position="330"/>
    </location>
</feature>
<dbReference type="InterPro" id="IPR002139">
    <property type="entry name" value="Ribo/fructo_kinase"/>
</dbReference>
<comment type="caution">
    <text evidence="5">The sequence shown here is derived from an EMBL/GenBank/DDBJ whole genome shotgun (WGS) entry which is preliminary data.</text>
</comment>
<evidence type="ECO:0000259" key="4">
    <source>
        <dbReference type="Pfam" id="PF00294"/>
    </source>
</evidence>
<dbReference type="Proteomes" id="UP000183245">
    <property type="component" value="Unassembled WGS sequence"/>
</dbReference>
<proteinExistence type="inferred from homology"/>
<evidence type="ECO:0000256" key="1">
    <source>
        <dbReference type="ARBA" id="ARBA00010688"/>
    </source>
</evidence>
<dbReference type="InterPro" id="IPR029056">
    <property type="entry name" value="Ribokinase-like"/>
</dbReference>
<keyword evidence="3" id="KW-0418">Kinase</keyword>
<dbReference type="AlphaFoldDB" id="A0A1J5ISE4"/>
<accession>A0A1J5ISE4</accession>
<protein>
    <recommendedName>
        <fullName evidence="4">Carbohydrate kinase PfkB domain-containing protein</fullName>
    </recommendedName>
</protein>
<dbReference type="Gene3D" id="3.40.1190.20">
    <property type="match status" value="1"/>
</dbReference>
<dbReference type="STRING" id="1817892.AUK40_03500"/>
<dbReference type="PRINTS" id="PR00990">
    <property type="entry name" value="RIBOKINASE"/>
</dbReference>
<evidence type="ECO:0000313" key="6">
    <source>
        <dbReference type="Proteomes" id="UP000183245"/>
    </source>
</evidence>
<dbReference type="GO" id="GO:0016301">
    <property type="term" value="F:kinase activity"/>
    <property type="evidence" value="ECO:0007669"/>
    <property type="project" value="UniProtKB-KW"/>
</dbReference>
<evidence type="ECO:0000256" key="2">
    <source>
        <dbReference type="ARBA" id="ARBA00022679"/>
    </source>
</evidence>
<dbReference type="SUPFAM" id="SSF53613">
    <property type="entry name" value="Ribokinase-like"/>
    <property type="match status" value="1"/>
</dbReference>
<dbReference type="GO" id="GO:0006796">
    <property type="term" value="P:phosphate-containing compound metabolic process"/>
    <property type="evidence" value="ECO:0007669"/>
    <property type="project" value="UniProtKB-ARBA"/>
</dbReference>
<dbReference type="InterPro" id="IPR011611">
    <property type="entry name" value="PfkB_dom"/>
</dbReference>
<name>A0A1J5ISE4_9BACT</name>
<sequence>MFDVVTLGGATVDLFIRTPASRIISVKEALFQQDYLAFEYGKKIYVEDVIYTMGGGGNNTAVAFARLGLRTAFIGCIGQDEEGRKILMALKTEGIRTDFVSRVTEQNTGLSMIINSFDGERTVFSFRGANDKLTSSMINWDQLLETSWLYIPSLSGEAHAILADVVRFAASNHIKIACNPGAQQLSLGLDGLEYVLKACEVFILNKEEAEQLTGKRAPHRAIDPALVPIDVMRGEPWISDVRELLTMIHSLGVRIVVITDGLKGAHAYDGSEYSWMPVYPYHPIDTLGAGDAFAATFVAGRIQGKAIDECLKMAAANGSSVVRSYGAQPGLCTAAGIEKIIQLHVEVGPVRESETTGKEPITRSLLWG</sequence>
<gene>
    <name evidence="5" type="ORF">AUK40_03500</name>
</gene>
<evidence type="ECO:0000256" key="3">
    <source>
        <dbReference type="ARBA" id="ARBA00022777"/>
    </source>
</evidence>
<dbReference type="CDD" id="cd01166">
    <property type="entry name" value="KdgK"/>
    <property type="match status" value="1"/>
</dbReference>
<dbReference type="PANTHER" id="PTHR10584">
    <property type="entry name" value="SUGAR KINASE"/>
    <property type="match status" value="1"/>
</dbReference>
<evidence type="ECO:0000313" key="5">
    <source>
        <dbReference type="EMBL" id="OIP97322.1"/>
    </source>
</evidence>
<dbReference type="Pfam" id="PF00294">
    <property type="entry name" value="PfkB"/>
    <property type="match status" value="1"/>
</dbReference>
<dbReference type="EMBL" id="MNZT01000059">
    <property type="protein sequence ID" value="OIP97322.1"/>
    <property type="molecule type" value="Genomic_DNA"/>
</dbReference>